<feature type="chain" id="PRO_5031147190" description="DOMON domain-containing protein" evidence="1">
    <location>
        <begin position="18"/>
        <end position="207"/>
    </location>
</feature>
<evidence type="ECO:0000256" key="1">
    <source>
        <dbReference type="SAM" id="SignalP"/>
    </source>
</evidence>
<gene>
    <name evidence="3" type="ORF">SINC0208_LOCUS6568</name>
</gene>
<reference evidence="3" key="1">
    <citation type="submission" date="2021-01" db="EMBL/GenBank/DDBJ databases">
        <authorList>
            <person name="Corre E."/>
            <person name="Pelletier E."/>
            <person name="Niang G."/>
            <person name="Scheremetjew M."/>
            <person name="Finn R."/>
            <person name="Kale V."/>
            <person name="Holt S."/>
            <person name="Cochrane G."/>
            <person name="Meng A."/>
            <person name="Brown T."/>
            <person name="Cohen L."/>
        </authorList>
    </citation>
    <scope>NUCLEOTIDE SEQUENCE</scope>
    <source>
        <strain evidence="3">S3</strain>
    </source>
</reference>
<accession>A0A7S3IKH8</accession>
<evidence type="ECO:0000259" key="2">
    <source>
        <dbReference type="Pfam" id="PF03351"/>
    </source>
</evidence>
<proteinExistence type="predicted"/>
<organism evidence="3">
    <name type="scientific">Strombidium inclinatum</name>
    <dbReference type="NCBI Taxonomy" id="197538"/>
    <lineage>
        <taxon>Eukaryota</taxon>
        <taxon>Sar</taxon>
        <taxon>Alveolata</taxon>
        <taxon>Ciliophora</taxon>
        <taxon>Intramacronucleata</taxon>
        <taxon>Spirotrichea</taxon>
        <taxon>Oligotrichia</taxon>
        <taxon>Strombidiidae</taxon>
        <taxon>Strombidium</taxon>
    </lineage>
</organism>
<evidence type="ECO:0000313" key="3">
    <source>
        <dbReference type="EMBL" id="CAE0325943.1"/>
    </source>
</evidence>
<dbReference type="AlphaFoldDB" id="A0A7S3IKH8"/>
<name>A0A7S3IKH8_9SPIT</name>
<sequence length="207" mass="21800">MKLTLAQIGALLGSSQAAMMNTWTGGPTFDITYDSAAENFQFDVTVPAGMWFALGFGEGMMNVDMVSFTGEGAGAVTDLYSTAETIPTTDTTQDFTFTVDSATDPTMYVYSATRPKDTGDSAQDTAFMCNTVKEFYWAGNDASGTMTVMHNKLDEFYFSLDEACAVTLSTTNPSGDDSDSDEDDGAVTIGKAAAVTAAAATAAFFAL</sequence>
<feature type="signal peptide" evidence="1">
    <location>
        <begin position="1"/>
        <end position="17"/>
    </location>
</feature>
<feature type="domain" description="DOMON" evidence="2">
    <location>
        <begin position="31"/>
        <end position="137"/>
    </location>
</feature>
<keyword evidence="1" id="KW-0732">Signal</keyword>
<protein>
    <recommendedName>
        <fullName evidence="2">DOMON domain-containing protein</fullName>
    </recommendedName>
</protein>
<dbReference type="EMBL" id="HBIH01016139">
    <property type="protein sequence ID" value="CAE0325943.1"/>
    <property type="molecule type" value="Transcribed_RNA"/>
</dbReference>
<dbReference type="Pfam" id="PF03351">
    <property type="entry name" value="DOMON"/>
    <property type="match status" value="1"/>
</dbReference>
<dbReference type="SUPFAM" id="SSF49344">
    <property type="entry name" value="CBD9-like"/>
    <property type="match status" value="1"/>
</dbReference>
<dbReference type="InterPro" id="IPR005018">
    <property type="entry name" value="DOMON_domain"/>
</dbReference>